<dbReference type="Pfam" id="PF01494">
    <property type="entry name" value="FAD_binding_3"/>
    <property type="match status" value="2"/>
</dbReference>
<dbReference type="Gene3D" id="3.50.50.60">
    <property type="entry name" value="FAD/NAD(P)-binding domain"/>
    <property type="match status" value="1"/>
</dbReference>
<keyword evidence="1" id="KW-0285">Flavoprotein</keyword>
<dbReference type="OrthoDB" id="417877at2759"/>
<dbReference type="InterPro" id="IPR002938">
    <property type="entry name" value="FAD-bd"/>
</dbReference>
<proteinExistence type="predicted"/>
<dbReference type="PRINTS" id="PR00420">
    <property type="entry name" value="RNGMNOXGNASE"/>
</dbReference>
<accession>A0A5C2SLP0</accession>
<dbReference type="InterPro" id="IPR036188">
    <property type="entry name" value="FAD/NAD-bd_sf"/>
</dbReference>
<dbReference type="SUPFAM" id="SSF54373">
    <property type="entry name" value="FAD-linked reductases, C-terminal domain"/>
    <property type="match status" value="1"/>
</dbReference>
<feature type="domain" description="FAD-binding" evidence="4">
    <location>
        <begin position="7"/>
        <end position="173"/>
    </location>
</feature>
<reference evidence="5" key="1">
    <citation type="journal article" date="2018" name="Genome Biol. Evol.">
        <title>Genomics and development of Lentinus tigrinus, a white-rot wood-decaying mushroom with dimorphic fruiting bodies.</title>
        <authorList>
            <person name="Wu B."/>
            <person name="Xu Z."/>
            <person name="Knudson A."/>
            <person name="Carlson A."/>
            <person name="Chen N."/>
            <person name="Kovaka S."/>
            <person name="LaButti K."/>
            <person name="Lipzen A."/>
            <person name="Pennachio C."/>
            <person name="Riley R."/>
            <person name="Schakwitz W."/>
            <person name="Umezawa K."/>
            <person name="Ohm R.A."/>
            <person name="Grigoriev I.V."/>
            <person name="Nagy L.G."/>
            <person name="Gibbons J."/>
            <person name="Hibbett D."/>
        </authorList>
    </citation>
    <scope>NUCLEOTIDE SEQUENCE [LARGE SCALE GENOMIC DNA]</scope>
    <source>
        <strain evidence="5">ALCF2SS1-6</strain>
    </source>
</reference>
<keyword evidence="3" id="KW-0560">Oxidoreductase</keyword>
<evidence type="ECO:0000256" key="2">
    <source>
        <dbReference type="ARBA" id="ARBA00022827"/>
    </source>
</evidence>
<dbReference type="PANTHER" id="PTHR46720:SF3">
    <property type="entry name" value="FAD-BINDING DOMAIN-CONTAINING PROTEIN-RELATED"/>
    <property type="match status" value="1"/>
</dbReference>
<keyword evidence="2" id="KW-0274">FAD</keyword>
<dbReference type="EMBL" id="ML122254">
    <property type="protein sequence ID" value="RPD64067.1"/>
    <property type="molecule type" value="Genomic_DNA"/>
</dbReference>
<dbReference type="Proteomes" id="UP000313359">
    <property type="component" value="Unassembled WGS sequence"/>
</dbReference>
<evidence type="ECO:0000259" key="4">
    <source>
        <dbReference type="Pfam" id="PF01494"/>
    </source>
</evidence>
<dbReference type="GO" id="GO:0044550">
    <property type="term" value="P:secondary metabolite biosynthetic process"/>
    <property type="evidence" value="ECO:0007669"/>
    <property type="project" value="TreeGrafter"/>
</dbReference>
<dbReference type="InterPro" id="IPR051104">
    <property type="entry name" value="FAD_monoxygenase"/>
</dbReference>
<gene>
    <name evidence="5" type="ORF">L227DRAFT_316936</name>
</gene>
<dbReference type="STRING" id="1328759.A0A5C2SLP0"/>
<evidence type="ECO:0000313" key="6">
    <source>
        <dbReference type="Proteomes" id="UP000313359"/>
    </source>
</evidence>
<name>A0A5C2SLP0_9APHY</name>
<dbReference type="GO" id="GO:0071949">
    <property type="term" value="F:FAD binding"/>
    <property type="evidence" value="ECO:0007669"/>
    <property type="project" value="InterPro"/>
</dbReference>
<keyword evidence="6" id="KW-1185">Reference proteome</keyword>
<dbReference type="PANTHER" id="PTHR46720">
    <property type="entry name" value="HYDROXYLASE, PUTATIVE (AFU_ORTHOLOGUE AFUA_3G01460)-RELATED"/>
    <property type="match status" value="1"/>
</dbReference>
<sequence>MSPHKFRVAICGGGVGGLVCAVALSRYHDIDIDVYEAHNAFTEIGAGIGVWPRAWRVLCSLGLGDDLSKVAVVPPTDLPQIAFHFRKGDQPEGVNFYTLSTPGGLLAFHRADFHGVLLRHLGRNCGKHTSKRLVSYTQSRSRHPSVRLEFQDGSTATCDVLIGADGVKSAVRSFMVQELAAVARAEGRYQDAEKVLGAGPPKWSGTVAYRALFSSDTLRRRLPNHRVLENPMLYLGKNSEITVYPIQRGVMINFAAFRARYDLEYSTFKGPWVQDVPSSEVLQDFDDWEPEVQALLQSAERINRWAIHTTLPLPAFVSGKVALLGDAAHAMMPYQGAGAGQSIEDAFILATVLGDRRTTQSTIGRALRVYDSIRRPFALRIQEASRENGILYTLNYPGLTFDRPASAQNGSEDAEKLKEIRTRVRMNWEWAWKTTLDGDVSRALRLLDDPSFGS</sequence>
<evidence type="ECO:0000313" key="5">
    <source>
        <dbReference type="EMBL" id="RPD64067.1"/>
    </source>
</evidence>
<evidence type="ECO:0000256" key="1">
    <source>
        <dbReference type="ARBA" id="ARBA00022630"/>
    </source>
</evidence>
<dbReference type="AlphaFoldDB" id="A0A5C2SLP0"/>
<evidence type="ECO:0000256" key="3">
    <source>
        <dbReference type="ARBA" id="ARBA00023002"/>
    </source>
</evidence>
<organism evidence="5 6">
    <name type="scientific">Lentinus tigrinus ALCF2SS1-6</name>
    <dbReference type="NCBI Taxonomy" id="1328759"/>
    <lineage>
        <taxon>Eukaryota</taxon>
        <taxon>Fungi</taxon>
        <taxon>Dikarya</taxon>
        <taxon>Basidiomycota</taxon>
        <taxon>Agaricomycotina</taxon>
        <taxon>Agaricomycetes</taxon>
        <taxon>Polyporales</taxon>
        <taxon>Polyporaceae</taxon>
        <taxon>Lentinus</taxon>
    </lineage>
</organism>
<feature type="domain" description="FAD-binding" evidence="4">
    <location>
        <begin position="294"/>
        <end position="382"/>
    </location>
</feature>
<dbReference type="GO" id="GO:0016491">
    <property type="term" value="F:oxidoreductase activity"/>
    <property type="evidence" value="ECO:0007669"/>
    <property type="project" value="UniProtKB-KW"/>
</dbReference>
<dbReference type="SUPFAM" id="SSF51905">
    <property type="entry name" value="FAD/NAD(P)-binding domain"/>
    <property type="match status" value="1"/>
</dbReference>
<protein>
    <submittedName>
        <fullName evidence="5">Salicylate hydroxylase</fullName>
    </submittedName>
</protein>